<dbReference type="PANTHER" id="PTHR43065:SF46">
    <property type="entry name" value="C4-DICARBOXYLATE TRANSPORT SENSOR PROTEIN DCTB"/>
    <property type="match status" value="1"/>
</dbReference>
<evidence type="ECO:0000256" key="1">
    <source>
        <dbReference type="ARBA" id="ARBA00000085"/>
    </source>
</evidence>
<dbReference type="PROSITE" id="PS50885">
    <property type="entry name" value="HAMP"/>
    <property type="match status" value="1"/>
</dbReference>
<dbReference type="Pfam" id="PF00672">
    <property type="entry name" value="HAMP"/>
    <property type="match status" value="1"/>
</dbReference>
<dbReference type="Pfam" id="PF02518">
    <property type="entry name" value="HATPase_c"/>
    <property type="match status" value="1"/>
</dbReference>
<keyword evidence="11 14" id="KW-1133">Transmembrane helix</keyword>
<dbReference type="InterPro" id="IPR003660">
    <property type="entry name" value="HAMP_dom"/>
</dbReference>
<dbReference type="SUPFAM" id="SSF55785">
    <property type="entry name" value="PYP-like sensor domain (PAS domain)"/>
    <property type="match status" value="1"/>
</dbReference>
<dbReference type="InterPro" id="IPR029151">
    <property type="entry name" value="Sensor-like_sf"/>
</dbReference>
<dbReference type="GO" id="GO:0000155">
    <property type="term" value="F:phosphorelay sensor kinase activity"/>
    <property type="evidence" value="ECO:0007669"/>
    <property type="project" value="InterPro"/>
</dbReference>
<dbReference type="Pfam" id="PF00072">
    <property type="entry name" value="Response_reg"/>
    <property type="match status" value="1"/>
</dbReference>
<dbReference type="PROSITE" id="PS50112">
    <property type="entry name" value="PAS"/>
    <property type="match status" value="1"/>
</dbReference>
<evidence type="ECO:0000256" key="7">
    <source>
        <dbReference type="ARBA" id="ARBA00022692"/>
    </source>
</evidence>
<evidence type="ECO:0000259" key="18">
    <source>
        <dbReference type="PROSITE" id="PS50885"/>
    </source>
</evidence>
<keyword evidence="14" id="KW-0472">Membrane</keyword>
<evidence type="ECO:0000256" key="10">
    <source>
        <dbReference type="ARBA" id="ARBA00022840"/>
    </source>
</evidence>
<evidence type="ECO:0000256" key="14">
    <source>
        <dbReference type="SAM" id="Phobius"/>
    </source>
</evidence>
<keyword evidence="8" id="KW-0547">Nucleotide-binding</keyword>
<evidence type="ECO:0000256" key="5">
    <source>
        <dbReference type="ARBA" id="ARBA00022553"/>
    </source>
</evidence>
<dbReference type="InterPro" id="IPR004358">
    <property type="entry name" value="Sig_transdc_His_kin-like_C"/>
</dbReference>
<dbReference type="SUPFAM" id="SSF55874">
    <property type="entry name" value="ATPase domain of HSP90 chaperone/DNA topoisomerase II/histidine kinase"/>
    <property type="match status" value="1"/>
</dbReference>
<feature type="domain" description="Histidine kinase" evidence="15">
    <location>
        <begin position="489"/>
        <end position="726"/>
    </location>
</feature>
<comment type="caution">
    <text evidence="19">The sequence shown here is derived from an EMBL/GenBank/DDBJ whole genome shotgun (WGS) entry which is preliminary data.</text>
</comment>
<dbReference type="PROSITE" id="PS50109">
    <property type="entry name" value="HIS_KIN"/>
    <property type="match status" value="1"/>
</dbReference>
<evidence type="ECO:0000256" key="6">
    <source>
        <dbReference type="ARBA" id="ARBA00022679"/>
    </source>
</evidence>
<evidence type="ECO:0000256" key="4">
    <source>
        <dbReference type="ARBA" id="ARBA00022475"/>
    </source>
</evidence>
<dbReference type="SUPFAM" id="SSF103190">
    <property type="entry name" value="Sensory domain-like"/>
    <property type="match status" value="1"/>
</dbReference>
<dbReference type="Pfam" id="PF00512">
    <property type="entry name" value="HisKA"/>
    <property type="match status" value="1"/>
</dbReference>
<evidence type="ECO:0000259" key="15">
    <source>
        <dbReference type="PROSITE" id="PS50109"/>
    </source>
</evidence>
<dbReference type="PANTHER" id="PTHR43065">
    <property type="entry name" value="SENSOR HISTIDINE KINASE"/>
    <property type="match status" value="1"/>
</dbReference>
<dbReference type="InterPro" id="IPR005467">
    <property type="entry name" value="His_kinase_dom"/>
</dbReference>
<feature type="domain" description="Response regulatory" evidence="16">
    <location>
        <begin position="745"/>
        <end position="861"/>
    </location>
</feature>
<comment type="catalytic activity">
    <reaction evidence="1">
        <text>ATP + protein L-histidine = ADP + protein N-phospho-L-histidine.</text>
        <dbReference type="EC" id="2.7.13.3"/>
    </reaction>
</comment>
<evidence type="ECO:0000259" key="17">
    <source>
        <dbReference type="PROSITE" id="PS50112"/>
    </source>
</evidence>
<keyword evidence="9" id="KW-0418">Kinase</keyword>
<dbReference type="InterPro" id="IPR003661">
    <property type="entry name" value="HisK_dim/P_dom"/>
</dbReference>
<dbReference type="InterPro" id="IPR000014">
    <property type="entry name" value="PAS"/>
</dbReference>
<evidence type="ECO:0000256" key="12">
    <source>
        <dbReference type="ARBA" id="ARBA00023012"/>
    </source>
</evidence>
<dbReference type="CDD" id="cd06225">
    <property type="entry name" value="HAMP"/>
    <property type="match status" value="1"/>
</dbReference>
<dbReference type="SMART" id="SM00091">
    <property type="entry name" value="PAS"/>
    <property type="match status" value="1"/>
</dbReference>
<keyword evidence="20" id="KW-1185">Reference proteome</keyword>
<proteinExistence type="predicted"/>
<dbReference type="Gene3D" id="3.30.565.10">
    <property type="entry name" value="Histidine kinase-like ATPase, C-terminal domain"/>
    <property type="match status" value="1"/>
</dbReference>
<dbReference type="SUPFAM" id="SSF158472">
    <property type="entry name" value="HAMP domain-like"/>
    <property type="match status" value="1"/>
</dbReference>
<evidence type="ECO:0000256" key="11">
    <source>
        <dbReference type="ARBA" id="ARBA00022989"/>
    </source>
</evidence>
<evidence type="ECO:0000313" key="19">
    <source>
        <dbReference type="EMBL" id="TYB31578.1"/>
    </source>
</evidence>
<evidence type="ECO:0000259" key="16">
    <source>
        <dbReference type="PROSITE" id="PS50110"/>
    </source>
</evidence>
<dbReference type="SUPFAM" id="SSF52172">
    <property type="entry name" value="CheY-like"/>
    <property type="match status" value="1"/>
</dbReference>
<evidence type="ECO:0000256" key="3">
    <source>
        <dbReference type="ARBA" id="ARBA00012438"/>
    </source>
</evidence>
<reference evidence="19" key="1">
    <citation type="submission" date="2019-08" db="EMBL/GenBank/DDBJ databases">
        <title>Genomic characterization of a novel candidate phylum (ARYD3) from a high temperature, high salinity tertiary oil reservoir in north central Oklahoma, USA.</title>
        <authorList>
            <person name="Youssef N.H."/>
            <person name="Yadav A."/>
            <person name="Elshahed M.S."/>
        </authorList>
    </citation>
    <scope>NUCLEOTIDE SEQUENCE [LARGE SCALE GENOMIC DNA]</scope>
    <source>
        <strain evidence="19">ARYD3</strain>
    </source>
</reference>
<evidence type="ECO:0000256" key="13">
    <source>
        <dbReference type="PROSITE-ProRule" id="PRU00169"/>
    </source>
</evidence>
<evidence type="ECO:0000256" key="2">
    <source>
        <dbReference type="ARBA" id="ARBA00004651"/>
    </source>
</evidence>
<evidence type="ECO:0000313" key="20">
    <source>
        <dbReference type="Proteomes" id="UP000324143"/>
    </source>
</evidence>
<dbReference type="InterPro" id="IPR001789">
    <property type="entry name" value="Sig_transdc_resp-reg_receiver"/>
</dbReference>
<keyword evidence="4" id="KW-1003">Cell membrane</keyword>
<dbReference type="SMART" id="SM00304">
    <property type="entry name" value="HAMP"/>
    <property type="match status" value="1"/>
</dbReference>
<keyword evidence="7 14" id="KW-0812">Transmembrane</keyword>
<feature type="transmembrane region" description="Helical" evidence="14">
    <location>
        <begin position="268"/>
        <end position="288"/>
    </location>
</feature>
<evidence type="ECO:0000256" key="8">
    <source>
        <dbReference type="ARBA" id="ARBA00022741"/>
    </source>
</evidence>
<dbReference type="InterPro" id="IPR036097">
    <property type="entry name" value="HisK_dim/P_sf"/>
</dbReference>
<dbReference type="PRINTS" id="PR00344">
    <property type="entry name" value="BCTRLSENSOR"/>
</dbReference>
<dbReference type="CDD" id="cd00082">
    <property type="entry name" value="HisKA"/>
    <property type="match status" value="1"/>
</dbReference>
<dbReference type="InterPro" id="IPR035965">
    <property type="entry name" value="PAS-like_dom_sf"/>
</dbReference>
<sequence length="864" mass="98880">MFNLNKIISKMNLKRKISLIILAILIPLIVTLLIAVIIYSNRVFKVINRSNINLTGNVYNALNQYKLQTIRYSATISENSLIQRAVYYNDTGVLLNYFKSLMVELNVGNIIIHNKNGKIIAQGYYPEKFNIMDKSKYFKKAIAGNRIFAIDRINNKYLFFTTSPIYHSTDKNLAVGTITVEYEINNEFMLKIKNLAGTHLIFMDEKDVVTSSFGEIKRENLLKNFKKLRLGNIKYDLIEIPVKADQQTRYLIYAAIDNSIIKNSLTNFILFLLFIFVAAMALGITLALKIANNINNSKNKILAFTEEISKNNYNTRVEIDTEDEFKMLASTFNKMADNIKNNFGRIEKQRDEIRLFKNYLSGIIDSMPSLLISINKKGEIKRWNKAVTSYTGIKSEKVKGAKIGSIIPMFKRYLKYIDDVIENNKTFSFSRERFGNEEIKYFDINLFPVKNESYCEMLIRADDVTEMHNKDMELKQIQKMETVGNLASGFAHDLNNILGGIVGILSILEYKIENEKNISRDELGDRVKSMINISRRAEDLINKLLTLARKKEMKFLPVDINEIIENVVGICTNSFNKKINIEQKLSKNRILINADSTQIEQAILNICINSEHAMTIMKGNEDDYGGTLSIEVELIESDKYFVKYHPKAEVDSHYCIVSVSDNGVGMDAETQNKIFEPFFTSKEKMGGTGLGLTMVYNIISQHNGFIEIYSEIDEGTSFNVYLPVMEKPFDKSKIEKESIVMGEGTVLVVDDESIMREVAGSILKECNYNVIKAKDGKECLDIYRANKERINCILLDYGMPIMTGKEVFQKLKEIDKDVKVILTSGSRKEDKMNSLGENYKIKFLKKPFTLRKLSKIVAEILEIV</sequence>
<name>A0A5D0MK48_9BACT</name>
<accession>A0A5D0MK48</accession>
<feature type="transmembrane region" description="Helical" evidence="14">
    <location>
        <begin position="20"/>
        <end position="39"/>
    </location>
</feature>
<dbReference type="Proteomes" id="UP000324143">
    <property type="component" value="Unassembled WGS sequence"/>
</dbReference>
<dbReference type="Gene3D" id="3.30.450.20">
    <property type="entry name" value="PAS domain"/>
    <property type="match status" value="1"/>
</dbReference>
<evidence type="ECO:0000256" key="9">
    <source>
        <dbReference type="ARBA" id="ARBA00022777"/>
    </source>
</evidence>
<dbReference type="Gene3D" id="6.10.340.10">
    <property type="match status" value="1"/>
</dbReference>
<comment type="subcellular location">
    <subcellularLocation>
        <location evidence="2">Cell membrane</location>
        <topology evidence="2">Multi-pass membrane protein</topology>
    </subcellularLocation>
</comment>
<dbReference type="PROSITE" id="PS50110">
    <property type="entry name" value="RESPONSE_REGULATORY"/>
    <property type="match status" value="1"/>
</dbReference>
<feature type="modified residue" description="4-aspartylphosphate" evidence="13">
    <location>
        <position position="796"/>
    </location>
</feature>
<feature type="domain" description="HAMP" evidence="18">
    <location>
        <begin position="299"/>
        <end position="344"/>
    </location>
</feature>
<dbReference type="InterPro" id="IPR036890">
    <property type="entry name" value="HATPase_C_sf"/>
</dbReference>
<dbReference type="SUPFAM" id="SSF47384">
    <property type="entry name" value="Homodimeric domain of signal transducing histidine kinase"/>
    <property type="match status" value="1"/>
</dbReference>
<keyword evidence="10" id="KW-0067">ATP-binding</keyword>
<dbReference type="InterPro" id="IPR011006">
    <property type="entry name" value="CheY-like_superfamily"/>
</dbReference>
<dbReference type="GO" id="GO:0005524">
    <property type="term" value="F:ATP binding"/>
    <property type="evidence" value="ECO:0007669"/>
    <property type="project" value="UniProtKB-KW"/>
</dbReference>
<dbReference type="SMART" id="SM00387">
    <property type="entry name" value="HATPase_c"/>
    <property type="match status" value="1"/>
</dbReference>
<dbReference type="Gene3D" id="1.10.287.130">
    <property type="match status" value="1"/>
</dbReference>
<dbReference type="Gene3D" id="3.40.50.2300">
    <property type="match status" value="1"/>
</dbReference>
<dbReference type="AlphaFoldDB" id="A0A5D0MK48"/>
<organism evidence="19 20">
    <name type="scientific">Candidatus Mcinerneyibacterium aminivorans</name>
    <dbReference type="NCBI Taxonomy" id="2703815"/>
    <lineage>
        <taxon>Bacteria</taxon>
        <taxon>Candidatus Macinerneyibacteriota</taxon>
        <taxon>Candidatus Mcinerneyibacteria</taxon>
        <taxon>Candidatus Mcinerneyibacteriales</taxon>
        <taxon>Candidatus Mcinerneyibacteriaceae</taxon>
        <taxon>Candidatus Mcinerneyibacterium</taxon>
    </lineage>
</organism>
<dbReference type="SMART" id="SM00448">
    <property type="entry name" value="REC"/>
    <property type="match status" value="1"/>
</dbReference>
<protein>
    <recommendedName>
        <fullName evidence="3">histidine kinase</fullName>
        <ecNumber evidence="3">2.7.13.3</ecNumber>
    </recommendedName>
</protein>
<keyword evidence="5 13" id="KW-0597">Phosphoprotein</keyword>
<dbReference type="InterPro" id="IPR003594">
    <property type="entry name" value="HATPase_dom"/>
</dbReference>
<keyword evidence="12" id="KW-0902">Two-component regulatory system</keyword>
<feature type="domain" description="PAS" evidence="17">
    <location>
        <begin position="356"/>
        <end position="400"/>
    </location>
</feature>
<dbReference type="EC" id="2.7.13.3" evidence="3"/>
<dbReference type="EMBL" id="VSIX01000032">
    <property type="protein sequence ID" value="TYB31578.1"/>
    <property type="molecule type" value="Genomic_DNA"/>
</dbReference>
<gene>
    <name evidence="19" type="ORF">FXF47_03000</name>
</gene>
<keyword evidence="6" id="KW-0808">Transferase</keyword>
<dbReference type="GO" id="GO:0005886">
    <property type="term" value="C:plasma membrane"/>
    <property type="evidence" value="ECO:0007669"/>
    <property type="project" value="UniProtKB-SubCell"/>
</dbReference>
<dbReference type="CDD" id="cd00156">
    <property type="entry name" value="REC"/>
    <property type="match status" value="1"/>
</dbReference>